<dbReference type="EMBL" id="KE504618">
    <property type="protein sequence ID" value="EPS92420.1"/>
    <property type="molecule type" value="Genomic_DNA"/>
</dbReference>
<accession>S8ERH8</accession>
<feature type="compositionally biased region" description="Acidic residues" evidence="1">
    <location>
        <begin position="100"/>
        <end position="125"/>
    </location>
</feature>
<sequence>MVMRYLPGEAPGHQGTIPTKRRHAQTVMSCTSGDNTTNDAGDDDLAALNVSLADRVQAGDALEDQNNGGDEDGGLDEEFDDEYRSDLDEDSGEAAGGEGWVDDEDGDLGPEDGEAVEDDGYDDHY</sequence>
<feature type="region of interest" description="Disordered" evidence="1">
    <location>
        <begin position="56"/>
        <end position="125"/>
    </location>
</feature>
<reference evidence="2 3" key="1">
    <citation type="journal article" date="2012" name="Science">
        <title>The Paleozoic origin of enzymatic lignin decomposition reconstructed from 31 fungal genomes.</title>
        <authorList>
            <person name="Floudas D."/>
            <person name="Binder M."/>
            <person name="Riley R."/>
            <person name="Barry K."/>
            <person name="Blanchette R.A."/>
            <person name="Henrissat B."/>
            <person name="Martinez A.T."/>
            <person name="Otillar R."/>
            <person name="Spatafora J.W."/>
            <person name="Yadav J.S."/>
            <person name="Aerts A."/>
            <person name="Benoit I."/>
            <person name="Boyd A."/>
            <person name="Carlson A."/>
            <person name="Copeland A."/>
            <person name="Coutinho P.M."/>
            <person name="de Vries R.P."/>
            <person name="Ferreira P."/>
            <person name="Findley K."/>
            <person name="Foster B."/>
            <person name="Gaskell J."/>
            <person name="Glotzer D."/>
            <person name="Gorecki P."/>
            <person name="Heitman J."/>
            <person name="Hesse C."/>
            <person name="Hori C."/>
            <person name="Igarashi K."/>
            <person name="Jurgens J.A."/>
            <person name="Kallen N."/>
            <person name="Kersten P."/>
            <person name="Kohler A."/>
            <person name="Kuees U."/>
            <person name="Kumar T.K.A."/>
            <person name="Kuo A."/>
            <person name="LaButti K."/>
            <person name="Larrondo L.F."/>
            <person name="Lindquist E."/>
            <person name="Ling A."/>
            <person name="Lombard V."/>
            <person name="Lucas S."/>
            <person name="Lundell T."/>
            <person name="Martin R."/>
            <person name="McLaughlin D.J."/>
            <person name="Morgenstern I."/>
            <person name="Morin E."/>
            <person name="Murat C."/>
            <person name="Nagy L.G."/>
            <person name="Nolan M."/>
            <person name="Ohm R.A."/>
            <person name="Patyshakuliyeva A."/>
            <person name="Rokas A."/>
            <person name="Ruiz-Duenas F.J."/>
            <person name="Sabat G."/>
            <person name="Salamov A."/>
            <person name="Samejima M."/>
            <person name="Schmutz J."/>
            <person name="Slot J.C."/>
            <person name="St John F."/>
            <person name="Stenlid J."/>
            <person name="Sun H."/>
            <person name="Sun S."/>
            <person name="Syed K."/>
            <person name="Tsang A."/>
            <person name="Wiebenga A."/>
            <person name="Young D."/>
            <person name="Pisabarro A."/>
            <person name="Eastwood D.C."/>
            <person name="Martin F."/>
            <person name="Cullen D."/>
            <person name="Grigoriev I.V."/>
            <person name="Hibbett D.S."/>
        </authorList>
    </citation>
    <scope>NUCLEOTIDE SEQUENCE</scope>
    <source>
        <strain evidence="3">FP-58527</strain>
    </source>
</reference>
<name>S8ERH8_FOMSC</name>
<proteinExistence type="predicted"/>
<keyword evidence="3" id="KW-1185">Reference proteome</keyword>
<evidence type="ECO:0000313" key="2">
    <source>
        <dbReference type="EMBL" id="EPS92420.1"/>
    </source>
</evidence>
<gene>
    <name evidence="2" type="ORF">FOMPIDRAFT_92210</name>
</gene>
<dbReference type="Proteomes" id="UP000015241">
    <property type="component" value="Unassembled WGS sequence"/>
</dbReference>
<dbReference type="HOGENOM" id="CLU_1992685_0_0_1"/>
<organism evidence="2 3">
    <name type="scientific">Fomitopsis schrenkii</name>
    <name type="common">Brown rot fungus</name>
    <dbReference type="NCBI Taxonomy" id="2126942"/>
    <lineage>
        <taxon>Eukaryota</taxon>
        <taxon>Fungi</taxon>
        <taxon>Dikarya</taxon>
        <taxon>Basidiomycota</taxon>
        <taxon>Agaricomycotina</taxon>
        <taxon>Agaricomycetes</taxon>
        <taxon>Polyporales</taxon>
        <taxon>Fomitopsis</taxon>
    </lineage>
</organism>
<feature type="non-terminal residue" evidence="2">
    <location>
        <position position="125"/>
    </location>
</feature>
<evidence type="ECO:0000313" key="3">
    <source>
        <dbReference type="Proteomes" id="UP000015241"/>
    </source>
</evidence>
<dbReference type="AlphaFoldDB" id="S8ERH8"/>
<feature type="region of interest" description="Disordered" evidence="1">
    <location>
        <begin position="1"/>
        <end position="43"/>
    </location>
</feature>
<protein>
    <submittedName>
        <fullName evidence="2">Uncharacterized protein</fullName>
    </submittedName>
</protein>
<dbReference type="InParanoid" id="S8ERH8"/>
<evidence type="ECO:0000256" key="1">
    <source>
        <dbReference type="SAM" id="MobiDB-lite"/>
    </source>
</evidence>
<feature type="compositionally biased region" description="Acidic residues" evidence="1">
    <location>
        <begin position="69"/>
        <end position="92"/>
    </location>
</feature>